<dbReference type="Proteomes" id="UP000504603">
    <property type="component" value="Unplaced"/>
</dbReference>
<name>A0A6J1CJX2_MOMCH</name>
<dbReference type="KEGG" id="mcha:111011969"/>
<gene>
    <name evidence="2" type="primary">LOC111011969</name>
</gene>
<evidence type="ECO:0000313" key="1">
    <source>
        <dbReference type="Proteomes" id="UP000504603"/>
    </source>
</evidence>
<dbReference type="OrthoDB" id="1922322at2759"/>
<reference evidence="2" key="1">
    <citation type="submission" date="2025-08" db="UniProtKB">
        <authorList>
            <consortium name="RefSeq"/>
        </authorList>
    </citation>
    <scope>IDENTIFICATION</scope>
    <source>
        <strain evidence="2">OHB3-1</strain>
    </source>
</reference>
<proteinExistence type="predicted"/>
<organism evidence="1 2">
    <name type="scientific">Momordica charantia</name>
    <name type="common">Bitter gourd</name>
    <name type="synonym">Balsam pear</name>
    <dbReference type="NCBI Taxonomy" id="3673"/>
    <lineage>
        <taxon>Eukaryota</taxon>
        <taxon>Viridiplantae</taxon>
        <taxon>Streptophyta</taxon>
        <taxon>Embryophyta</taxon>
        <taxon>Tracheophyta</taxon>
        <taxon>Spermatophyta</taxon>
        <taxon>Magnoliopsida</taxon>
        <taxon>eudicotyledons</taxon>
        <taxon>Gunneridae</taxon>
        <taxon>Pentapetalae</taxon>
        <taxon>rosids</taxon>
        <taxon>fabids</taxon>
        <taxon>Cucurbitales</taxon>
        <taxon>Cucurbitaceae</taxon>
        <taxon>Momordiceae</taxon>
        <taxon>Momordica</taxon>
    </lineage>
</organism>
<protein>
    <submittedName>
        <fullName evidence="2">Uncharacterized protein LOC111011969</fullName>
    </submittedName>
</protein>
<dbReference type="AlphaFoldDB" id="A0A6J1CJX2"/>
<sequence length="179" mass="19412">MGNYISCTLSTPIGGKSSSSATTAVLFPSGEIRQFHEPLKAAELMLEMPNFFVVNSQSLRVGRRFSALAADEDLEMANLYLMFPMKKLNSVISVADMGAMFLAAERVSARKKPPVAVVIGGGGGGGSVNVSAEESESEGKLKLDDVEEFSSPEMKHRRSMCRSRKPLLETIVEEPILLR</sequence>
<dbReference type="Pfam" id="PF14009">
    <property type="entry name" value="PADRE"/>
    <property type="match status" value="1"/>
</dbReference>
<dbReference type="InterPro" id="IPR025322">
    <property type="entry name" value="PADRE_dom"/>
</dbReference>
<dbReference type="PANTHER" id="PTHR33052">
    <property type="entry name" value="DUF4228 DOMAIN PROTEIN-RELATED"/>
    <property type="match status" value="1"/>
</dbReference>
<accession>A0A6J1CJX2</accession>
<dbReference type="GeneID" id="111011969"/>
<dbReference type="RefSeq" id="XP_022141666.1">
    <property type="nucleotide sequence ID" value="XM_022285974.1"/>
</dbReference>
<evidence type="ECO:0000313" key="2">
    <source>
        <dbReference type="RefSeq" id="XP_022141666.1"/>
    </source>
</evidence>
<keyword evidence="1" id="KW-1185">Reference proteome</keyword>